<feature type="transmembrane region" description="Helical" evidence="7">
    <location>
        <begin position="233"/>
        <end position="249"/>
    </location>
</feature>
<comment type="caution">
    <text evidence="7">Lacks conserved residue(s) required for the propagation of feature annotation.</text>
</comment>
<evidence type="ECO:0000313" key="9">
    <source>
        <dbReference type="EMBL" id="QIA59861.1"/>
    </source>
</evidence>
<evidence type="ECO:0000256" key="3">
    <source>
        <dbReference type="ARBA" id="ARBA00022692"/>
    </source>
</evidence>
<organism evidence="9">
    <name type="scientific">Riccia cavernosa</name>
    <dbReference type="NCBI Taxonomy" id="122636"/>
    <lineage>
        <taxon>Eukaryota</taxon>
        <taxon>Viridiplantae</taxon>
        <taxon>Streptophyta</taxon>
        <taxon>Embryophyta</taxon>
        <taxon>Marchantiophyta</taxon>
        <taxon>Marchantiopsida</taxon>
        <taxon>Marchantiidae</taxon>
        <taxon>Marchantiales</taxon>
        <taxon>Ricciaceae</taxon>
        <taxon>Riccia</taxon>
    </lineage>
</organism>
<dbReference type="PANTHER" id="PTHR30071">
    <property type="entry name" value="HEME EXPORTER PROTEIN C"/>
    <property type="match status" value="1"/>
</dbReference>
<dbReference type="InterPro" id="IPR002541">
    <property type="entry name" value="Cyt_c_assembly"/>
</dbReference>
<feature type="transmembrane region" description="Helical" evidence="7">
    <location>
        <begin position="191"/>
        <end position="212"/>
    </location>
</feature>
<feature type="transmembrane region" description="Helical" evidence="7">
    <location>
        <begin position="149"/>
        <end position="171"/>
    </location>
</feature>
<gene>
    <name evidence="9" type="primary">ccmC</name>
    <name evidence="7" type="synonym">CCMC</name>
</gene>
<keyword evidence="6 7" id="KW-0472">Membrane</keyword>
<feature type="domain" description="Cytochrome c assembly protein" evidence="8">
    <location>
        <begin position="3"/>
        <end position="175"/>
    </location>
</feature>
<comment type="similarity">
    <text evidence="2 7">Belongs to the CcmC/CycZ/HelC family.</text>
</comment>
<dbReference type="GO" id="GO:0031966">
    <property type="term" value="C:mitochondrial membrane"/>
    <property type="evidence" value="ECO:0007669"/>
    <property type="project" value="UniProtKB-SubCell"/>
</dbReference>
<evidence type="ECO:0000256" key="1">
    <source>
        <dbReference type="ARBA" id="ARBA00004141"/>
    </source>
</evidence>
<dbReference type="AlphaFoldDB" id="A0A6C0SHH5"/>
<feature type="transmembrane region" description="Helical" evidence="7">
    <location>
        <begin position="117"/>
        <end position="137"/>
    </location>
</feature>
<evidence type="ECO:0000256" key="5">
    <source>
        <dbReference type="ARBA" id="ARBA00022989"/>
    </source>
</evidence>
<feature type="transmembrane region" description="Helical" evidence="7">
    <location>
        <begin position="21"/>
        <end position="40"/>
    </location>
</feature>
<comment type="subcellular location">
    <subcellularLocation>
        <location evidence="1">Membrane</location>
        <topology evidence="1">Multi-pass membrane protein</topology>
    </subcellularLocation>
    <subcellularLocation>
        <location evidence="7">Mitochondrion membrane</location>
    </subcellularLocation>
</comment>
<comment type="function">
    <text evidence="7">May be involved in the export of heme to the mitochondrion for the biogenesis of c-type cytochromes.</text>
</comment>
<proteinExistence type="inferred from homology"/>
<dbReference type="EMBL" id="MK230934">
    <property type="protein sequence ID" value="QIA59861.1"/>
    <property type="molecule type" value="Genomic_DNA"/>
</dbReference>
<feature type="transmembrane region" description="Helical" evidence="7">
    <location>
        <begin position="60"/>
        <end position="80"/>
    </location>
</feature>
<geneLocation type="mitochondrion" evidence="9"/>
<evidence type="ECO:0000256" key="6">
    <source>
        <dbReference type="ARBA" id="ARBA00023136"/>
    </source>
</evidence>
<accession>A0A6C0SHH5</accession>
<dbReference type="GO" id="GO:0017004">
    <property type="term" value="P:cytochrome complex assembly"/>
    <property type="evidence" value="ECO:0007669"/>
    <property type="project" value="UniProtKB-KW"/>
</dbReference>
<name>A0A6C0SHH5_9MARC</name>
<dbReference type="Pfam" id="PF01578">
    <property type="entry name" value="Cytochrom_C_asm"/>
    <property type="match status" value="1"/>
</dbReference>
<keyword evidence="4 7" id="KW-0201">Cytochrome c-type biogenesis</keyword>
<keyword evidence="7 9" id="KW-0496">Mitochondrion</keyword>
<protein>
    <recommendedName>
        <fullName evidence="7">Putative cytochrome c biosynthesis ccmC-like mitochondrial protein</fullName>
    </recommendedName>
</protein>
<dbReference type="GO" id="GO:0005886">
    <property type="term" value="C:plasma membrane"/>
    <property type="evidence" value="ECO:0007669"/>
    <property type="project" value="TreeGrafter"/>
</dbReference>
<keyword evidence="5 7" id="KW-1133">Transmembrane helix</keyword>
<evidence type="ECO:0000256" key="2">
    <source>
        <dbReference type="ARBA" id="ARBA00005840"/>
    </source>
</evidence>
<feature type="transmembrane region" description="Helical" evidence="7">
    <location>
        <begin position="92"/>
        <end position="111"/>
    </location>
</feature>
<keyword evidence="3 7" id="KW-0812">Transmembrane</keyword>
<dbReference type="NCBIfam" id="TIGR01191">
    <property type="entry name" value="ccmC"/>
    <property type="match status" value="1"/>
</dbReference>
<evidence type="ECO:0000256" key="7">
    <source>
        <dbReference type="RuleBase" id="RU364092"/>
    </source>
</evidence>
<sequence>MYVPLLRPFFFMCCSFRYAQILIGFCWFLTAMAIYLSIWVAPSDFQQGENYRIIYVHVPAAWMSLLIYIAMAISSVLFLLTKHPLFQLFSKTAAKIGALFTLFTLVTGGFWGKPMWGTFWVWDARLTSVLILFFIYLGALRFQEFSADVASIFICIGLINIPIIKFSVNWWNTLHQPSSISQFGTSIHISMLIPIFLIFASFFFLTGILFILETRQIILSFYFQRKSQGLPQSLVNFFLFSSVFFLFFVRQSPVPSDSAPPRGPFVIRSQKPIGNKTRARHVVR</sequence>
<dbReference type="InterPro" id="IPR003557">
    <property type="entry name" value="Cyt_c_biogenesis_CcmC"/>
</dbReference>
<evidence type="ECO:0000256" key="4">
    <source>
        <dbReference type="ARBA" id="ARBA00022748"/>
    </source>
</evidence>
<evidence type="ECO:0000259" key="8">
    <source>
        <dbReference type="Pfam" id="PF01578"/>
    </source>
</evidence>
<dbReference type="GO" id="GO:0015232">
    <property type="term" value="F:heme transmembrane transporter activity"/>
    <property type="evidence" value="ECO:0007669"/>
    <property type="project" value="InterPro"/>
</dbReference>
<dbReference type="InterPro" id="IPR045062">
    <property type="entry name" value="Cyt_c_biogenesis_CcsA/CcmC"/>
</dbReference>
<dbReference type="PANTHER" id="PTHR30071:SF1">
    <property type="entry name" value="CYTOCHROME B_B6 PROTEIN-RELATED"/>
    <property type="match status" value="1"/>
</dbReference>
<dbReference type="PRINTS" id="PR01386">
    <property type="entry name" value="CCMCBIOGNSIS"/>
</dbReference>
<dbReference type="GO" id="GO:0020037">
    <property type="term" value="F:heme binding"/>
    <property type="evidence" value="ECO:0007669"/>
    <property type="project" value="InterPro"/>
</dbReference>
<reference evidence="9" key="1">
    <citation type="journal article" date="2019" name="BMC Genomics">
        <title>Mitochondrial genomes of the early land plant lineage liverworts (Marchantiophyta): conserved genome structure, and ongoing low frequency recombination.</title>
        <authorList>
            <person name="Dong S."/>
            <person name="Zhao C."/>
            <person name="Zhang S."/>
            <person name="Zhang L."/>
            <person name="Wu H."/>
            <person name="Liu H."/>
            <person name="Zhu R."/>
            <person name="Jia Y."/>
            <person name="Goffinet B."/>
            <person name="Liu Y."/>
        </authorList>
    </citation>
    <scope>NUCLEOTIDE SEQUENCE</scope>
</reference>